<organism evidence="2 3">
    <name type="scientific">Brassica cretica</name>
    <name type="common">Mustard</name>
    <dbReference type="NCBI Taxonomy" id="69181"/>
    <lineage>
        <taxon>Eukaryota</taxon>
        <taxon>Viridiplantae</taxon>
        <taxon>Streptophyta</taxon>
        <taxon>Embryophyta</taxon>
        <taxon>Tracheophyta</taxon>
        <taxon>Spermatophyta</taxon>
        <taxon>Magnoliopsida</taxon>
        <taxon>eudicotyledons</taxon>
        <taxon>Gunneridae</taxon>
        <taxon>Pentapetalae</taxon>
        <taxon>rosids</taxon>
        <taxon>malvids</taxon>
        <taxon>Brassicales</taxon>
        <taxon>Brassicaceae</taxon>
        <taxon>Brassiceae</taxon>
        <taxon>Brassica</taxon>
    </lineage>
</organism>
<sequence length="347" mass="39644">MGQQVKWPPKIKAPDSFWNPGLWCDFHHSHGHKTEDYITLRIEVNELLQKGHLREFLSEKAKNHLNKEVSVKSAGAIPASPPRQDRVIHVISGGLEISGKRPQVPRTQGPEVKKTGEWRSVKRTRTPNHVKDHLRNGIDHFSWSHSRSSNAVPAQKIWISQDPRPPPCIDLVSYQPMVSQIKKRGISIVRRPPLKSYRTDLGQSQQTTKIPSQARALQIWSLRWMNATTHLMAVLRTFITRKHWPRIPNNKKIYRSRGTRQISITVPVPKGEAVPRNGERDDPPRQHSYNPQQTGMKSTSKKESDRRVHRTLRTGHDYGVPPRTAARKRNPLAGALTQTAKQSLRAT</sequence>
<dbReference type="Proteomes" id="UP000266723">
    <property type="component" value="Unassembled WGS sequence"/>
</dbReference>
<keyword evidence="3" id="KW-1185">Reference proteome</keyword>
<reference evidence="2 3" key="1">
    <citation type="journal article" date="2020" name="BMC Genomics">
        <title>Intraspecific diversification of the crop wild relative Brassica cretica Lam. using demographic model selection.</title>
        <authorList>
            <person name="Kioukis A."/>
            <person name="Michalopoulou V.A."/>
            <person name="Briers L."/>
            <person name="Pirintsos S."/>
            <person name="Studholme D.J."/>
            <person name="Pavlidis P."/>
            <person name="Sarris P.F."/>
        </authorList>
    </citation>
    <scope>NUCLEOTIDE SEQUENCE [LARGE SCALE GENOMIC DNA]</scope>
    <source>
        <strain evidence="3">cv. PFS-1207/04</strain>
    </source>
</reference>
<proteinExistence type="predicted"/>
<name>A0ABQ7E3P1_BRACR</name>
<comment type="caution">
    <text evidence="2">The sequence shown here is derived from an EMBL/GenBank/DDBJ whole genome shotgun (WGS) entry which is preliminary data.</text>
</comment>
<dbReference type="EMBL" id="QGKV02000299">
    <property type="protein sequence ID" value="KAF3591839.1"/>
    <property type="molecule type" value="Genomic_DNA"/>
</dbReference>
<feature type="compositionally biased region" description="Polar residues" evidence="1">
    <location>
        <begin position="336"/>
        <end position="347"/>
    </location>
</feature>
<gene>
    <name evidence="2" type="ORF">DY000_02020558</name>
</gene>
<accession>A0ABQ7E3P1</accession>
<evidence type="ECO:0000313" key="2">
    <source>
        <dbReference type="EMBL" id="KAF3591839.1"/>
    </source>
</evidence>
<feature type="compositionally biased region" description="Polar residues" evidence="1">
    <location>
        <begin position="287"/>
        <end position="298"/>
    </location>
</feature>
<protein>
    <submittedName>
        <fullName evidence="2">Uncharacterized protein</fullName>
    </submittedName>
</protein>
<feature type="region of interest" description="Disordered" evidence="1">
    <location>
        <begin position="267"/>
        <end position="347"/>
    </location>
</feature>
<evidence type="ECO:0000313" key="3">
    <source>
        <dbReference type="Proteomes" id="UP000266723"/>
    </source>
</evidence>
<evidence type="ECO:0000256" key="1">
    <source>
        <dbReference type="SAM" id="MobiDB-lite"/>
    </source>
</evidence>